<dbReference type="EMBL" id="QXCT01000001">
    <property type="protein sequence ID" value="MDW9252001.1"/>
    <property type="molecule type" value="Genomic_DNA"/>
</dbReference>
<comment type="caution">
    <text evidence="1">The sequence shown here is derived from an EMBL/GenBank/DDBJ whole genome shotgun (WGS) entry which is preliminary data.</text>
</comment>
<dbReference type="AlphaFoldDB" id="A0AAW9CQW3"/>
<sequence length="81" mass="8324">MRASPGGNGMGIADASRFARDGYRAQCDSYGMRYRPGGLDRAARASAPAGGRDAACCVAPIASTDGAHAAARVMAFDSRTR</sequence>
<reference evidence="1" key="1">
    <citation type="submission" date="2018-08" db="EMBL/GenBank/DDBJ databases">
        <title>Identification of Burkholderia cepacia strains that express a Burkholderia pseudomallei-like capsular polysaccharide.</title>
        <authorList>
            <person name="Burtnick M.N."/>
            <person name="Vongsouvath M."/>
            <person name="Newton P."/>
            <person name="Wuthiekanun V."/>
            <person name="Limmathurotsakul D."/>
            <person name="Brett P.J."/>
            <person name="Chantratita N."/>
            <person name="Dance D.A."/>
        </authorList>
    </citation>
    <scope>NUCLEOTIDE SEQUENCE</scope>
    <source>
        <strain evidence="1">SBXCC001</strain>
    </source>
</reference>
<evidence type="ECO:0000313" key="1">
    <source>
        <dbReference type="EMBL" id="MDW9252001.1"/>
    </source>
</evidence>
<evidence type="ECO:0000313" key="2">
    <source>
        <dbReference type="Proteomes" id="UP001272137"/>
    </source>
</evidence>
<dbReference type="Proteomes" id="UP001272137">
    <property type="component" value="Unassembled WGS sequence"/>
</dbReference>
<organism evidence="1 2">
    <name type="scientific">Burkholderia thailandensis</name>
    <dbReference type="NCBI Taxonomy" id="57975"/>
    <lineage>
        <taxon>Bacteria</taxon>
        <taxon>Pseudomonadati</taxon>
        <taxon>Pseudomonadota</taxon>
        <taxon>Betaproteobacteria</taxon>
        <taxon>Burkholderiales</taxon>
        <taxon>Burkholderiaceae</taxon>
        <taxon>Burkholderia</taxon>
        <taxon>pseudomallei group</taxon>
    </lineage>
</organism>
<proteinExistence type="predicted"/>
<gene>
    <name evidence="1" type="ORF">C7S16_6175</name>
</gene>
<protein>
    <submittedName>
        <fullName evidence="1">Uncharacterized protein</fullName>
    </submittedName>
</protein>
<accession>A0AAW9CQW3</accession>
<name>A0AAW9CQW3_BURTH</name>